<organism evidence="11">
    <name type="scientific">marine metagenome</name>
    <dbReference type="NCBI Taxonomy" id="408172"/>
    <lineage>
        <taxon>unclassified sequences</taxon>
        <taxon>metagenomes</taxon>
        <taxon>ecological metagenomes</taxon>
    </lineage>
</organism>
<dbReference type="Gene3D" id="3.40.50.20">
    <property type="match status" value="1"/>
</dbReference>
<evidence type="ECO:0000256" key="5">
    <source>
        <dbReference type="ARBA" id="ARBA00022741"/>
    </source>
</evidence>
<dbReference type="GO" id="GO:0046872">
    <property type="term" value="F:metal ion binding"/>
    <property type="evidence" value="ECO:0007669"/>
    <property type="project" value="InterPro"/>
</dbReference>
<comment type="subcellular location">
    <subcellularLocation>
        <location evidence="1">Cytoplasm</location>
    </subcellularLocation>
</comment>
<dbReference type="Pfam" id="PF07478">
    <property type="entry name" value="Dala_Dala_lig_C"/>
    <property type="match status" value="1"/>
</dbReference>
<dbReference type="InterPro" id="IPR011761">
    <property type="entry name" value="ATP-grasp"/>
</dbReference>
<dbReference type="InterPro" id="IPR011095">
    <property type="entry name" value="Dala_Dala_lig_C"/>
</dbReference>
<evidence type="ECO:0000256" key="3">
    <source>
        <dbReference type="ARBA" id="ARBA00022490"/>
    </source>
</evidence>
<evidence type="ECO:0000256" key="7">
    <source>
        <dbReference type="ARBA" id="ARBA00022960"/>
    </source>
</evidence>
<keyword evidence="3" id="KW-0963">Cytoplasm</keyword>
<evidence type="ECO:0000256" key="9">
    <source>
        <dbReference type="ARBA" id="ARBA00023316"/>
    </source>
</evidence>
<keyword evidence="7" id="KW-0133">Cell shape</keyword>
<evidence type="ECO:0000256" key="2">
    <source>
        <dbReference type="ARBA" id="ARBA00010871"/>
    </source>
</evidence>
<sequence length="324" mass="36471">MKKNIGIAYGGYSSEYEISIKSGEFIFEILNKNPDWNVYKVLITKEKVSVLLSDDKIEEINIKDFNFNYHNNKVKFDAIYNIIHGSPGETGELSSLLEKIGIPQTSCSSTICKLTFDKYEYIKFINSLNLKTAKQFFIKKGKEYNVDDIIKKTGIPCFVKPNKSGSSFGISKVSDKALLNEKIDYAFREGDEVLVESFLEGKEVSVGVINIDGERTILPITEIRSNNEFFDFNAKYNGESDEITPGELSTNEVTDIHKMINTIYDNINLSGITRSEIILVDGIPHIIETNTIPGFTKQSIVPQQIKAAGFSIKEIIENQIKSLL</sequence>
<dbReference type="InterPro" id="IPR000291">
    <property type="entry name" value="D-Ala_lig_Van_CS"/>
</dbReference>
<dbReference type="PIRSF" id="PIRSF039102">
    <property type="entry name" value="Ddl/VanB"/>
    <property type="match status" value="1"/>
</dbReference>
<keyword evidence="5" id="KW-0547">Nucleotide-binding</keyword>
<feature type="domain" description="ATP-grasp" evidence="10">
    <location>
        <begin position="122"/>
        <end position="321"/>
    </location>
</feature>
<keyword evidence="4" id="KW-0436">Ligase</keyword>
<dbReference type="Pfam" id="PF01820">
    <property type="entry name" value="Dala_Dala_lig_N"/>
    <property type="match status" value="1"/>
</dbReference>
<dbReference type="PROSITE" id="PS50975">
    <property type="entry name" value="ATP_GRASP"/>
    <property type="match status" value="1"/>
</dbReference>
<proteinExistence type="inferred from homology"/>
<dbReference type="Gene3D" id="3.30.1490.20">
    <property type="entry name" value="ATP-grasp fold, A domain"/>
    <property type="match status" value="1"/>
</dbReference>
<dbReference type="InterPro" id="IPR011127">
    <property type="entry name" value="Dala_Dala_lig_N"/>
</dbReference>
<dbReference type="Gene3D" id="3.30.470.20">
    <property type="entry name" value="ATP-grasp fold, B domain"/>
    <property type="match status" value="1"/>
</dbReference>
<dbReference type="InterPro" id="IPR013815">
    <property type="entry name" value="ATP_grasp_subdomain_1"/>
</dbReference>
<evidence type="ECO:0000256" key="6">
    <source>
        <dbReference type="ARBA" id="ARBA00022840"/>
    </source>
</evidence>
<gene>
    <name evidence="11" type="ORF">METZ01_LOCUS9735</name>
</gene>
<dbReference type="SUPFAM" id="SSF52440">
    <property type="entry name" value="PreATP-grasp domain"/>
    <property type="match status" value="1"/>
</dbReference>
<dbReference type="PROSITE" id="PS00844">
    <property type="entry name" value="DALA_DALA_LIGASE_2"/>
    <property type="match status" value="1"/>
</dbReference>
<dbReference type="InterPro" id="IPR005905">
    <property type="entry name" value="D_ala_D_ala"/>
</dbReference>
<dbReference type="GO" id="GO:0005524">
    <property type="term" value="F:ATP binding"/>
    <property type="evidence" value="ECO:0007669"/>
    <property type="project" value="UniProtKB-KW"/>
</dbReference>
<evidence type="ECO:0000313" key="11">
    <source>
        <dbReference type="EMBL" id="SUZ56881.1"/>
    </source>
</evidence>
<accession>A0A381NQL3</accession>
<keyword evidence="8" id="KW-0573">Peptidoglycan synthesis</keyword>
<evidence type="ECO:0000256" key="8">
    <source>
        <dbReference type="ARBA" id="ARBA00022984"/>
    </source>
</evidence>
<protein>
    <recommendedName>
        <fullName evidence="10">ATP-grasp domain-containing protein</fullName>
    </recommendedName>
</protein>
<dbReference type="NCBIfam" id="NF002527">
    <property type="entry name" value="PRK01966.1-3"/>
    <property type="match status" value="1"/>
</dbReference>
<name>A0A381NQL3_9ZZZZ</name>
<evidence type="ECO:0000256" key="4">
    <source>
        <dbReference type="ARBA" id="ARBA00022598"/>
    </source>
</evidence>
<dbReference type="GO" id="GO:0008360">
    <property type="term" value="P:regulation of cell shape"/>
    <property type="evidence" value="ECO:0007669"/>
    <property type="project" value="UniProtKB-KW"/>
</dbReference>
<dbReference type="GO" id="GO:0005737">
    <property type="term" value="C:cytoplasm"/>
    <property type="evidence" value="ECO:0007669"/>
    <property type="project" value="UniProtKB-SubCell"/>
</dbReference>
<comment type="similarity">
    <text evidence="2">Belongs to the D-alanine--D-alanine ligase family.</text>
</comment>
<dbReference type="GO" id="GO:0009252">
    <property type="term" value="P:peptidoglycan biosynthetic process"/>
    <property type="evidence" value="ECO:0007669"/>
    <property type="project" value="UniProtKB-KW"/>
</dbReference>
<evidence type="ECO:0000256" key="1">
    <source>
        <dbReference type="ARBA" id="ARBA00004496"/>
    </source>
</evidence>
<dbReference type="PANTHER" id="PTHR23132">
    <property type="entry name" value="D-ALANINE--D-ALANINE LIGASE"/>
    <property type="match status" value="1"/>
</dbReference>
<dbReference type="HAMAP" id="MF_00047">
    <property type="entry name" value="Dala_Dala_lig"/>
    <property type="match status" value="1"/>
</dbReference>
<dbReference type="PANTHER" id="PTHR23132:SF23">
    <property type="entry name" value="D-ALANINE--D-ALANINE LIGASE B"/>
    <property type="match status" value="1"/>
</dbReference>
<dbReference type="GO" id="GO:0071555">
    <property type="term" value="P:cell wall organization"/>
    <property type="evidence" value="ECO:0007669"/>
    <property type="project" value="UniProtKB-KW"/>
</dbReference>
<keyword evidence="9" id="KW-0961">Cell wall biogenesis/degradation</keyword>
<dbReference type="AlphaFoldDB" id="A0A381NQL3"/>
<keyword evidence="6" id="KW-0067">ATP-binding</keyword>
<dbReference type="InterPro" id="IPR016185">
    <property type="entry name" value="PreATP-grasp_dom_sf"/>
</dbReference>
<dbReference type="SUPFAM" id="SSF56059">
    <property type="entry name" value="Glutathione synthetase ATP-binding domain-like"/>
    <property type="match status" value="1"/>
</dbReference>
<evidence type="ECO:0000259" key="10">
    <source>
        <dbReference type="PROSITE" id="PS50975"/>
    </source>
</evidence>
<dbReference type="PROSITE" id="PS00843">
    <property type="entry name" value="DALA_DALA_LIGASE_1"/>
    <property type="match status" value="1"/>
</dbReference>
<dbReference type="EMBL" id="UINC01000529">
    <property type="protein sequence ID" value="SUZ56881.1"/>
    <property type="molecule type" value="Genomic_DNA"/>
</dbReference>
<dbReference type="GO" id="GO:0008716">
    <property type="term" value="F:D-alanine-D-alanine ligase activity"/>
    <property type="evidence" value="ECO:0007669"/>
    <property type="project" value="InterPro"/>
</dbReference>
<reference evidence="11" key="1">
    <citation type="submission" date="2018-05" db="EMBL/GenBank/DDBJ databases">
        <authorList>
            <person name="Lanie J.A."/>
            <person name="Ng W.-L."/>
            <person name="Kazmierczak K.M."/>
            <person name="Andrzejewski T.M."/>
            <person name="Davidsen T.M."/>
            <person name="Wayne K.J."/>
            <person name="Tettelin H."/>
            <person name="Glass J.I."/>
            <person name="Rusch D."/>
            <person name="Podicherti R."/>
            <person name="Tsui H.-C.T."/>
            <person name="Winkler M.E."/>
        </authorList>
    </citation>
    <scope>NUCLEOTIDE SEQUENCE</scope>
</reference>